<dbReference type="Proteomes" id="UP001244011">
    <property type="component" value="Unassembled WGS sequence"/>
</dbReference>
<sequence>MPAKVLNTEFGHSAPPEGPHTITTHIQGWDNIMRLREGDKAVLARVTSIYPRFAPWNKARELPMKIREKLALPPTHSALAFVNPDIFATARLHAFSPHRGEKKLSAGDLGFRVVDIHGVRLYVVTFPLDKYAGIIGVWKDPGTGVSTRLAEYLLPHVDTLEEVPFDGSAGGEEVPLPPPPPPTWLPECEAHGKLRERIAGLLHRAALQPEAVKVQPDDVYLYPSGMASIYRACDMIGRWRRGPIVALGSIFHSTWHLFNDSVDGFRHFGACDASGNALEELEVYLRDEAKEGRKTTFVFLEFPSNPILVSADLKRLRQLADTYDFLLVVDDTVGSFCNIDVLPVADIVMTSTTKSFSGYADVMGGSLVLNPVSPHYAPIKAIFGTHFRNEYFAGDAEKLLSNSADFLARSAILNRNARTLADFFHARSGAADPSSAITRVLYPTLSDTLANYEAAMRRPTPEFPAPGHGCLLSVEFETKDCARAFFDGLAVHHGPHLGAHVTLAVPFNEMLWGRDPEGAAYHAAYGVRAEQVRISVGLESEEELLGVVEEALERVRELKAAEGDGDGS</sequence>
<dbReference type="InterPro" id="IPR015422">
    <property type="entry name" value="PyrdxlP-dep_Trfase_small"/>
</dbReference>
<comment type="similarity">
    <text evidence="3">Belongs to the trans-sulfuration enzymes family.</text>
</comment>
<dbReference type="InterPro" id="IPR015421">
    <property type="entry name" value="PyrdxlP-dep_Trfase_major"/>
</dbReference>
<dbReference type="Pfam" id="PF01053">
    <property type="entry name" value="Cys_Met_Meta_PP"/>
    <property type="match status" value="1"/>
</dbReference>
<evidence type="ECO:0000313" key="4">
    <source>
        <dbReference type="EMBL" id="KAK1768451.1"/>
    </source>
</evidence>
<evidence type="ECO:0000256" key="2">
    <source>
        <dbReference type="ARBA" id="ARBA00022898"/>
    </source>
</evidence>
<evidence type="ECO:0000256" key="1">
    <source>
        <dbReference type="ARBA" id="ARBA00001933"/>
    </source>
</evidence>
<dbReference type="InterPro" id="IPR015424">
    <property type="entry name" value="PyrdxlP-dep_Trfase"/>
</dbReference>
<dbReference type="Gene3D" id="3.90.1150.10">
    <property type="entry name" value="Aspartate Aminotransferase, domain 1"/>
    <property type="match status" value="1"/>
</dbReference>
<accession>A0AAJ0C219</accession>
<dbReference type="PANTHER" id="PTHR42699:SF1">
    <property type="entry name" value="CYSTATHIONINE GAMMA-SYNTHASE-RELATED"/>
    <property type="match status" value="1"/>
</dbReference>
<gene>
    <name evidence="4" type="ORF">QBC33DRAFT_378259</name>
</gene>
<comment type="cofactor">
    <cofactor evidence="1 3">
        <name>pyridoxal 5'-phosphate</name>
        <dbReference type="ChEBI" id="CHEBI:597326"/>
    </cofactor>
</comment>
<dbReference type="Gene3D" id="3.40.640.10">
    <property type="entry name" value="Type I PLP-dependent aspartate aminotransferase-like (Major domain)"/>
    <property type="match status" value="1"/>
</dbReference>
<reference evidence="4" key="1">
    <citation type="submission" date="2023-06" db="EMBL/GenBank/DDBJ databases">
        <title>Genome-scale phylogeny and comparative genomics of the fungal order Sordariales.</title>
        <authorList>
            <consortium name="Lawrence Berkeley National Laboratory"/>
            <person name="Hensen N."/>
            <person name="Bonometti L."/>
            <person name="Westerberg I."/>
            <person name="Brannstrom I.O."/>
            <person name="Guillou S."/>
            <person name="Cros-Aarteil S."/>
            <person name="Calhoun S."/>
            <person name="Haridas S."/>
            <person name="Kuo A."/>
            <person name="Mondo S."/>
            <person name="Pangilinan J."/>
            <person name="Riley R."/>
            <person name="Labutti K."/>
            <person name="Andreopoulos B."/>
            <person name="Lipzen A."/>
            <person name="Chen C."/>
            <person name="Yanf M."/>
            <person name="Daum C."/>
            <person name="Ng V."/>
            <person name="Clum A."/>
            <person name="Steindorff A."/>
            <person name="Ohm R."/>
            <person name="Martin F."/>
            <person name="Silar P."/>
            <person name="Natvig D."/>
            <person name="Lalanne C."/>
            <person name="Gautier V."/>
            <person name="Ament-Velasquez S.L."/>
            <person name="Kruys A."/>
            <person name="Hutchinson M.I."/>
            <person name="Powell A.J."/>
            <person name="Barry K."/>
            <person name="Miller A.N."/>
            <person name="Grigoriev I.V."/>
            <person name="Debuchy R."/>
            <person name="Gladieux P."/>
            <person name="Thoren M.H."/>
            <person name="Johannesson H."/>
        </authorList>
    </citation>
    <scope>NUCLEOTIDE SEQUENCE</scope>
    <source>
        <strain evidence="4">8032-3</strain>
    </source>
</reference>
<dbReference type="PANTHER" id="PTHR42699">
    <property type="match status" value="1"/>
</dbReference>
<dbReference type="GO" id="GO:0003962">
    <property type="term" value="F:cystathionine gamma-synthase activity"/>
    <property type="evidence" value="ECO:0007669"/>
    <property type="project" value="TreeGrafter"/>
</dbReference>
<organism evidence="4 5">
    <name type="scientific">Phialemonium atrogriseum</name>
    <dbReference type="NCBI Taxonomy" id="1093897"/>
    <lineage>
        <taxon>Eukaryota</taxon>
        <taxon>Fungi</taxon>
        <taxon>Dikarya</taxon>
        <taxon>Ascomycota</taxon>
        <taxon>Pezizomycotina</taxon>
        <taxon>Sordariomycetes</taxon>
        <taxon>Sordariomycetidae</taxon>
        <taxon>Cephalothecales</taxon>
        <taxon>Cephalothecaceae</taxon>
        <taxon>Phialemonium</taxon>
    </lineage>
</organism>
<dbReference type="AlphaFoldDB" id="A0AAJ0C219"/>
<protein>
    <submittedName>
        <fullName evidence="4">Cystathionine gamma-synthase protein</fullName>
    </submittedName>
</protein>
<dbReference type="GeneID" id="85307230"/>
<keyword evidence="5" id="KW-1185">Reference proteome</keyword>
<evidence type="ECO:0000313" key="5">
    <source>
        <dbReference type="Proteomes" id="UP001244011"/>
    </source>
</evidence>
<dbReference type="SUPFAM" id="SSF53383">
    <property type="entry name" value="PLP-dependent transferases"/>
    <property type="match status" value="1"/>
</dbReference>
<name>A0AAJ0C219_9PEZI</name>
<evidence type="ECO:0000256" key="3">
    <source>
        <dbReference type="RuleBase" id="RU362118"/>
    </source>
</evidence>
<dbReference type="RefSeq" id="XP_060284664.1">
    <property type="nucleotide sequence ID" value="XM_060424043.1"/>
</dbReference>
<comment type="caution">
    <text evidence="4">The sequence shown here is derived from an EMBL/GenBank/DDBJ whole genome shotgun (WGS) entry which is preliminary data.</text>
</comment>
<keyword evidence="2 3" id="KW-0663">Pyridoxal phosphate</keyword>
<proteinExistence type="inferred from homology"/>
<dbReference type="InterPro" id="IPR000277">
    <property type="entry name" value="Cys/Met-Metab_PyrdxlP-dep_enz"/>
</dbReference>
<dbReference type="EMBL" id="MU839005">
    <property type="protein sequence ID" value="KAK1768451.1"/>
    <property type="molecule type" value="Genomic_DNA"/>
</dbReference>
<dbReference type="GO" id="GO:0019346">
    <property type="term" value="P:transsulfuration"/>
    <property type="evidence" value="ECO:0007669"/>
    <property type="project" value="InterPro"/>
</dbReference>
<dbReference type="GO" id="GO:0030170">
    <property type="term" value="F:pyridoxal phosphate binding"/>
    <property type="evidence" value="ECO:0007669"/>
    <property type="project" value="InterPro"/>
</dbReference>
<dbReference type="InterPro" id="IPR051750">
    <property type="entry name" value="Trans-sulfuration_enzymes"/>
</dbReference>